<gene>
    <name evidence="1" type="ORF">CPT_Ponderosa_046</name>
</gene>
<proteinExistence type="predicted"/>
<evidence type="ECO:0000313" key="2">
    <source>
        <dbReference type="Proteomes" id="UP000325277"/>
    </source>
</evidence>
<dbReference type="Proteomes" id="UP000325277">
    <property type="component" value="Segment"/>
</dbReference>
<evidence type="ECO:0000313" key="1">
    <source>
        <dbReference type="EMBL" id="QEG09763.1"/>
    </source>
</evidence>
<reference evidence="2" key="1">
    <citation type="submission" date="2019-05" db="EMBL/GenBank/DDBJ databases">
        <title>The Complete Genome of Stenotrophomonas maltophilia Podophage Ponderosa.</title>
        <authorList>
            <person name="Marquez A."/>
            <person name="Newkirk H."/>
            <person name="Moreland R."/>
            <person name="Gonzalez C."/>
            <person name="Liu M."/>
            <person name="Ramsey J."/>
        </authorList>
    </citation>
    <scope>NUCLEOTIDE SEQUENCE [LARGE SCALE GENOMIC DNA]</scope>
</reference>
<name>A0A5B9NG10_9CAUD</name>
<organism evidence="1 2">
    <name type="scientific">Stenotrophomonas phage Ponderosa</name>
    <dbReference type="NCBI Taxonomy" id="2591103"/>
    <lineage>
        <taxon>Viruses</taxon>
        <taxon>Duplodnaviria</taxon>
        <taxon>Heunggongvirae</taxon>
        <taxon>Uroviricota</taxon>
        <taxon>Caudoviricetes</taxon>
        <taxon>Autographivirales</taxon>
        <taxon>Autonotataviridae</taxon>
        <taxon>Gujervirinae</taxon>
        <taxon>Ponderosavirus</taxon>
        <taxon>Ponderosavirus ponderosa</taxon>
    </lineage>
</organism>
<dbReference type="EMBL" id="MK903280">
    <property type="protein sequence ID" value="QEG09763.1"/>
    <property type="molecule type" value="Genomic_DNA"/>
</dbReference>
<accession>A0A5B9NG10</accession>
<protein>
    <submittedName>
        <fullName evidence="1">Tail fiber</fullName>
    </submittedName>
</protein>
<sequence length="311" mass="34007">MIKLPSASCKGFYRVEVLRPDGSVKSDIEFPNLITTAGIASIWTNFGEFSYYCVAGTGTTPPQVTDSALVNEVMRVGSGTYTDLRQSSTAPFYHQSQAVFTFAAAKQNYTIGELGVCNVSGNVTLSSRALPRDTGGNVTTISVLTGEILRVTYILRMYFDMNKYEGSFEANGVTYNYVAMADRMDSAQYWHLANGYSWNPDSSGCSFEQRPADTTWANVGKINQNLSKAAEQTYNYSPTATNSGPTQTVKLVAALENANFPKGINVIHVGYAKGNYRSGPSYAILLDKYMPKTADMTLEFEIDVTLRANVP</sequence>
<keyword evidence="2" id="KW-1185">Reference proteome</keyword>